<dbReference type="InterPro" id="IPR056303">
    <property type="entry name" value="AMIN-like"/>
</dbReference>
<evidence type="ECO:0000259" key="3">
    <source>
        <dbReference type="Pfam" id="PF24837"/>
    </source>
</evidence>
<keyword evidence="5" id="KW-1185">Reference proteome</keyword>
<sequence>MKRIAAALAPLALLVACGTAPGTPTPPSSSSDATVSASPTDSESPFPVPSDSGPQSPVPSASGSTSPSEPATGTPSAGTSEPPPPTGTGQVEVKRTPARPPFVKGARSAAHPGYDRVVIDLQGPKTGYTVGWVKQIVEDGSGDPVELKGGAFLQVTMTPAAAHTEDGKPTWGRRPVLLPGLTNVRGVVRSGDFEGVVTVAISLRHRAGFRVIEQSDPYRLVIDVAH</sequence>
<comment type="caution">
    <text evidence="4">The sequence shown here is derived from an EMBL/GenBank/DDBJ whole genome shotgun (WGS) entry which is preliminary data.</text>
</comment>
<dbReference type="RefSeq" id="WP_262841366.1">
    <property type="nucleotide sequence ID" value="NZ_JANZYP010000005.1"/>
</dbReference>
<gene>
    <name evidence="4" type="ORF">ACFO8L_11085</name>
</gene>
<feature type="compositionally biased region" description="Polar residues" evidence="1">
    <location>
        <begin position="52"/>
        <end position="71"/>
    </location>
</feature>
<accession>A0ABV9EDQ7</accession>
<evidence type="ECO:0000256" key="2">
    <source>
        <dbReference type="SAM" id="SignalP"/>
    </source>
</evidence>
<name>A0ABV9EDQ7_9ACTN</name>
<feature type="signal peptide" evidence="2">
    <location>
        <begin position="1"/>
        <end position="22"/>
    </location>
</feature>
<keyword evidence="2" id="KW-0732">Signal</keyword>
<dbReference type="EMBL" id="JBHSFN010000005">
    <property type="protein sequence ID" value="MFC4586621.1"/>
    <property type="molecule type" value="Genomic_DNA"/>
</dbReference>
<dbReference type="Pfam" id="PF24837">
    <property type="entry name" value="AMIN-like"/>
    <property type="match status" value="1"/>
</dbReference>
<evidence type="ECO:0000256" key="1">
    <source>
        <dbReference type="SAM" id="MobiDB-lite"/>
    </source>
</evidence>
<evidence type="ECO:0000313" key="4">
    <source>
        <dbReference type="EMBL" id="MFC4586621.1"/>
    </source>
</evidence>
<protein>
    <recommendedName>
        <fullName evidence="3">AMIN-like domain-containing protein</fullName>
    </recommendedName>
</protein>
<dbReference type="Proteomes" id="UP001595891">
    <property type="component" value="Unassembled WGS sequence"/>
</dbReference>
<organism evidence="4 5">
    <name type="scientific">Sphaerisporangium corydalis</name>
    <dbReference type="NCBI Taxonomy" id="1441875"/>
    <lineage>
        <taxon>Bacteria</taxon>
        <taxon>Bacillati</taxon>
        <taxon>Actinomycetota</taxon>
        <taxon>Actinomycetes</taxon>
        <taxon>Streptosporangiales</taxon>
        <taxon>Streptosporangiaceae</taxon>
        <taxon>Sphaerisporangium</taxon>
    </lineage>
</organism>
<evidence type="ECO:0000313" key="5">
    <source>
        <dbReference type="Proteomes" id="UP001595891"/>
    </source>
</evidence>
<dbReference type="PROSITE" id="PS51257">
    <property type="entry name" value="PROKAR_LIPOPROTEIN"/>
    <property type="match status" value="1"/>
</dbReference>
<feature type="domain" description="AMIN-like" evidence="3">
    <location>
        <begin position="103"/>
        <end position="226"/>
    </location>
</feature>
<proteinExistence type="predicted"/>
<reference evidence="5" key="1">
    <citation type="journal article" date="2019" name="Int. J. Syst. Evol. Microbiol.">
        <title>The Global Catalogue of Microorganisms (GCM) 10K type strain sequencing project: providing services to taxonomists for standard genome sequencing and annotation.</title>
        <authorList>
            <consortium name="The Broad Institute Genomics Platform"/>
            <consortium name="The Broad Institute Genome Sequencing Center for Infectious Disease"/>
            <person name="Wu L."/>
            <person name="Ma J."/>
        </authorList>
    </citation>
    <scope>NUCLEOTIDE SEQUENCE [LARGE SCALE GENOMIC DNA]</scope>
    <source>
        <strain evidence="5">CCUG 49560</strain>
    </source>
</reference>
<feature type="region of interest" description="Disordered" evidence="1">
    <location>
        <begin position="17"/>
        <end position="96"/>
    </location>
</feature>
<feature type="compositionally biased region" description="Low complexity" evidence="1">
    <location>
        <begin position="17"/>
        <end position="42"/>
    </location>
</feature>
<feature type="chain" id="PRO_5045927572" description="AMIN-like domain-containing protein" evidence="2">
    <location>
        <begin position="23"/>
        <end position="226"/>
    </location>
</feature>